<name>A0ACC0Q1L0_RHOML</name>
<comment type="caution">
    <text evidence="1">The sequence shown here is derived from an EMBL/GenBank/DDBJ whole genome shotgun (WGS) entry which is preliminary data.</text>
</comment>
<reference evidence="1" key="1">
    <citation type="submission" date="2022-02" db="EMBL/GenBank/DDBJ databases">
        <title>Plant Genome Project.</title>
        <authorList>
            <person name="Zhang R.-G."/>
        </authorList>
    </citation>
    <scope>NUCLEOTIDE SEQUENCE</scope>
    <source>
        <strain evidence="1">AT1</strain>
    </source>
</reference>
<dbReference type="Proteomes" id="UP001062846">
    <property type="component" value="Chromosome 1"/>
</dbReference>
<sequence>MALHAIMNAVIGVFRLYLFITSTFRHLEPRPELSLNPDFYQSQNCLGALDGMYVPVNPPAVDRARYRSRKGEIATNVLGVCTRDLKFVYVLSGWEGSATDSRILGNAMERPHGLKVPHGHYYLVDTGYTNGNGFLAPYHGQRYHINIWRQGHILTSKEEYFNMKHSVARNVIERSFGVLKMRFAILRSPSYYPIRT</sequence>
<evidence type="ECO:0000313" key="1">
    <source>
        <dbReference type="EMBL" id="KAI8570668.1"/>
    </source>
</evidence>
<proteinExistence type="predicted"/>
<dbReference type="EMBL" id="CM046388">
    <property type="protein sequence ID" value="KAI8570668.1"/>
    <property type="molecule type" value="Genomic_DNA"/>
</dbReference>
<protein>
    <submittedName>
        <fullName evidence="1">Uncharacterized protein</fullName>
    </submittedName>
</protein>
<evidence type="ECO:0000313" key="2">
    <source>
        <dbReference type="Proteomes" id="UP001062846"/>
    </source>
</evidence>
<accession>A0ACC0Q1L0</accession>
<organism evidence="1 2">
    <name type="scientific">Rhododendron molle</name>
    <name type="common">Chinese azalea</name>
    <name type="synonym">Azalea mollis</name>
    <dbReference type="NCBI Taxonomy" id="49168"/>
    <lineage>
        <taxon>Eukaryota</taxon>
        <taxon>Viridiplantae</taxon>
        <taxon>Streptophyta</taxon>
        <taxon>Embryophyta</taxon>
        <taxon>Tracheophyta</taxon>
        <taxon>Spermatophyta</taxon>
        <taxon>Magnoliopsida</taxon>
        <taxon>eudicotyledons</taxon>
        <taxon>Gunneridae</taxon>
        <taxon>Pentapetalae</taxon>
        <taxon>asterids</taxon>
        <taxon>Ericales</taxon>
        <taxon>Ericaceae</taxon>
        <taxon>Ericoideae</taxon>
        <taxon>Rhodoreae</taxon>
        <taxon>Rhododendron</taxon>
    </lineage>
</organism>
<gene>
    <name evidence="1" type="ORF">RHMOL_Rhmol01G0053900</name>
</gene>
<keyword evidence="2" id="KW-1185">Reference proteome</keyword>